<name>A0A087TRA5_STEMI</name>
<feature type="non-terminal residue" evidence="2">
    <location>
        <position position="462"/>
    </location>
</feature>
<feature type="region of interest" description="Disordered" evidence="1">
    <location>
        <begin position="73"/>
        <end position="99"/>
    </location>
</feature>
<evidence type="ECO:0000313" key="2">
    <source>
        <dbReference type="EMBL" id="KFM67644.1"/>
    </source>
</evidence>
<organism evidence="2 3">
    <name type="scientific">Stegodyphus mimosarum</name>
    <name type="common">African social velvet spider</name>
    <dbReference type="NCBI Taxonomy" id="407821"/>
    <lineage>
        <taxon>Eukaryota</taxon>
        <taxon>Metazoa</taxon>
        <taxon>Ecdysozoa</taxon>
        <taxon>Arthropoda</taxon>
        <taxon>Chelicerata</taxon>
        <taxon>Arachnida</taxon>
        <taxon>Araneae</taxon>
        <taxon>Araneomorphae</taxon>
        <taxon>Entelegynae</taxon>
        <taxon>Eresoidea</taxon>
        <taxon>Eresidae</taxon>
        <taxon>Stegodyphus</taxon>
    </lineage>
</organism>
<evidence type="ECO:0000256" key="1">
    <source>
        <dbReference type="SAM" id="MobiDB-lite"/>
    </source>
</evidence>
<evidence type="ECO:0000313" key="3">
    <source>
        <dbReference type="Proteomes" id="UP000054359"/>
    </source>
</evidence>
<proteinExistence type="predicted"/>
<dbReference type="Proteomes" id="UP000054359">
    <property type="component" value="Unassembled WGS sequence"/>
</dbReference>
<dbReference type="EMBL" id="KK116389">
    <property type="protein sequence ID" value="KFM67644.1"/>
    <property type="molecule type" value="Genomic_DNA"/>
</dbReference>
<accession>A0A087TRA5</accession>
<sequence>MFSSSVHSLGEQSTWDSNNVRQLLKIPDDQLKIINNLPEWSTNEAQTDPTDNAEQRLESNKCHSCPIILQEESSSALDKPQDKAANYEKPNIENSNNRIAPELRQLPDSAPNLGMSSVSGPNCTATQVVSNGLMVGKDSNACEYNSNNCENTKHLKSIEGDEIHNTEKTVVIKDQIAASVNIMKDYIVNSQDNTNGIIISKNNISSSNHEQGSDACLKLNDKCGARIDAEVISLSNNLNESSNSQPIPCGQPVAISNLSQLENEPTAEKNGSSQNISTLEMQIKVYTEPSQDCISDSHKINSPRAISECSDKKEDQDLRAERGISLSKNLDESNNSQPIPCGQPIIISSQPQLKNELATIKNASSENVSILDTQIKADVGMSQNCILHSDKISNPFMLSECSDKSEAQNLEAKQKRLARKRKMPRDKESKVPQSKIAKKLDIHFTPDQVRNIIDVMKLFFPR</sequence>
<protein>
    <submittedName>
        <fullName evidence="2">Uncharacterized protein</fullName>
    </submittedName>
</protein>
<dbReference type="OrthoDB" id="10319113at2759"/>
<reference evidence="2 3" key="1">
    <citation type="submission" date="2013-11" db="EMBL/GenBank/DDBJ databases">
        <title>Genome sequencing of Stegodyphus mimosarum.</title>
        <authorList>
            <person name="Bechsgaard J."/>
        </authorList>
    </citation>
    <scope>NUCLEOTIDE SEQUENCE [LARGE SCALE GENOMIC DNA]</scope>
</reference>
<dbReference type="AlphaFoldDB" id="A0A087TRA5"/>
<keyword evidence="3" id="KW-1185">Reference proteome</keyword>
<gene>
    <name evidence="2" type="ORF">X975_10710</name>
</gene>